<dbReference type="PROSITE" id="PS51257">
    <property type="entry name" value="PROKAR_LIPOPROTEIN"/>
    <property type="match status" value="1"/>
</dbReference>
<accession>A0ABY1ZGE5</accession>
<dbReference type="Pfam" id="PF14346">
    <property type="entry name" value="DUF4398"/>
    <property type="match status" value="1"/>
</dbReference>
<protein>
    <submittedName>
        <fullName evidence="5">DUF4398 domain-containing protein</fullName>
    </submittedName>
</protein>
<evidence type="ECO:0000259" key="4">
    <source>
        <dbReference type="Pfam" id="PF14346"/>
    </source>
</evidence>
<keyword evidence="3" id="KW-0732">Signal</keyword>
<keyword evidence="6" id="KW-1185">Reference proteome</keyword>
<proteinExistence type="predicted"/>
<keyword evidence="1" id="KW-0175">Coiled coil</keyword>
<evidence type="ECO:0000313" key="5">
    <source>
        <dbReference type="EMBL" id="TBW47746.1"/>
    </source>
</evidence>
<gene>
    <name evidence="5" type="ORF">EZI54_22210</name>
</gene>
<dbReference type="EMBL" id="SJDL01000058">
    <property type="protein sequence ID" value="TBW47746.1"/>
    <property type="molecule type" value="Genomic_DNA"/>
</dbReference>
<name>A0ABY1ZGE5_9GAMM</name>
<organism evidence="5 6">
    <name type="scientific">Marinobacter halodurans</name>
    <dbReference type="NCBI Taxonomy" id="2528979"/>
    <lineage>
        <taxon>Bacteria</taxon>
        <taxon>Pseudomonadati</taxon>
        <taxon>Pseudomonadota</taxon>
        <taxon>Gammaproteobacteria</taxon>
        <taxon>Pseudomonadales</taxon>
        <taxon>Marinobacteraceae</taxon>
        <taxon>Marinobacter</taxon>
    </lineage>
</organism>
<feature type="chain" id="PRO_5045699555" evidence="3">
    <location>
        <begin position="33"/>
        <end position="133"/>
    </location>
</feature>
<evidence type="ECO:0000256" key="3">
    <source>
        <dbReference type="SAM" id="SignalP"/>
    </source>
</evidence>
<comment type="caution">
    <text evidence="5">The sequence shown here is derived from an EMBL/GenBank/DDBJ whole genome shotgun (WGS) entry which is preliminary data.</text>
</comment>
<feature type="signal peptide" evidence="3">
    <location>
        <begin position="1"/>
        <end position="32"/>
    </location>
</feature>
<feature type="region of interest" description="Disordered" evidence="2">
    <location>
        <begin position="109"/>
        <end position="133"/>
    </location>
</feature>
<sequence>MNHSNQKSIANRLRGGLGLAVATVLISACASAPLPPTSALKEARDAIATAEQAGARQHAGAELDEAQQKLLKAERSVSKEQMQDAERLARESAIVAELATARTESAKAMAINREMGRSADALTEEMGRQGEEQ</sequence>
<evidence type="ECO:0000256" key="1">
    <source>
        <dbReference type="SAM" id="Coils"/>
    </source>
</evidence>
<feature type="domain" description="DUF4398" evidence="4">
    <location>
        <begin position="39"/>
        <end position="109"/>
    </location>
</feature>
<dbReference type="InterPro" id="IPR025511">
    <property type="entry name" value="DUF4398"/>
</dbReference>
<reference evidence="5 6" key="1">
    <citation type="submission" date="2019-02" db="EMBL/GenBank/DDBJ databases">
        <title>Marinobacter halodurans sp. nov., a marine bacterium isolated from sea tidal flat.</title>
        <authorList>
            <person name="Yoo Y."/>
            <person name="Lee D.W."/>
            <person name="Kim B.S."/>
            <person name="Kim J.-J."/>
        </authorList>
    </citation>
    <scope>NUCLEOTIDE SEQUENCE [LARGE SCALE GENOMIC DNA]</scope>
    <source>
        <strain evidence="5 6">YJ-S3-2</strain>
    </source>
</reference>
<feature type="coiled-coil region" evidence="1">
    <location>
        <begin position="56"/>
        <end position="83"/>
    </location>
</feature>
<dbReference type="Proteomes" id="UP000313645">
    <property type="component" value="Unassembled WGS sequence"/>
</dbReference>
<evidence type="ECO:0000313" key="6">
    <source>
        <dbReference type="Proteomes" id="UP000313645"/>
    </source>
</evidence>
<evidence type="ECO:0000256" key="2">
    <source>
        <dbReference type="SAM" id="MobiDB-lite"/>
    </source>
</evidence>
<dbReference type="Gene3D" id="1.20.1270.390">
    <property type="match status" value="1"/>
</dbReference>
<dbReference type="RefSeq" id="WP_131484068.1">
    <property type="nucleotide sequence ID" value="NZ_SJDL01000058.1"/>
</dbReference>